<accession>A0A7X8YHR1</accession>
<evidence type="ECO:0000256" key="1">
    <source>
        <dbReference type="ARBA" id="ARBA00022525"/>
    </source>
</evidence>
<dbReference type="InterPro" id="IPR036573">
    <property type="entry name" value="CBM_sf_5/12"/>
</dbReference>
<dbReference type="InterPro" id="IPR004302">
    <property type="entry name" value="Cellulose/chitin-bd_N"/>
</dbReference>
<keyword evidence="4" id="KW-0378">Hydrolase</keyword>
<feature type="domain" description="Chitin-binding type-3" evidence="5">
    <location>
        <begin position="322"/>
        <end position="367"/>
    </location>
</feature>
<keyword evidence="2" id="KW-0147">Chitin-binding</keyword>
<dbReference type="SMART" id="SM00495">
    <property type="entry name" value="ChtBD3"/>
    <property type="match status" value="1"/>
</dbReference>
<dbReference type="Proteomes" id="UP000535589">
    <property type="component" value="Unassembled WGS sequence"/>
</dbReference>
<evidence type="ECO:0000256" key="3">
    <source>
        <dbReference type="ARBA" id="ARBA00022729"/>
    </source>
</evidence>
<dbReference type="PANTHER" id="PTHR34823">
    <property type="entry name" value="GLCNAC-BINDING PROTEIN A"/>
    <property type="match status" value="1"/>
</dbReference>
<dbReference type="GO" id="GO:0005576">
    <property type="term" value="C:extracellular region"/>
    <property type="evidence" value="ECO:0007669"/>
    <property type="project" value="InterPro"/>
</dbReference>
<protein>
    <submittedName>
        <fullName evidence="6">Spindolin</fullName>
    </submittedName>
</protein>
<evidence type="ECO:0000259" key="5">
    <source>
        <dbReference type="SMART" id="SM00495"/>
    </source>
</evidence>
<name>A0A7X8YHR1_9VIBR</name>
<dbReference type="GO" id="GO:0030246">
    <property type="term" value="F:carbohydrate binding"/>
    <property type="evidence" value="ECO:0007669"/>
    <property type="project" value="InterPro"/>
</dbReference>
<organism evidence="6 7">
    <name type="scientific">Vibrio agarilyticus</name>
    <dbReference type="NCBI Taxonomy" id="2726741"/>
    <lineage>
        <taxon>Bacteria</taxon>
        <taxon>Pseudomonadati</taxon>
        <taxon>Pseudomonadota</taxon>
        <taxon>Gammaproteobacteria</taxon>
        <taxon>Vibrionales</taxon>
        <taxon>Vibrionaceae</taxon>
        <taxon>Vibrio</taxon>
    </lineage>
</organism>
<dbReference type="GO" id="GO:0005975">
    <property type="term" value="P:carbohydrate metabolic process"/>
    <property type="evidence" value="ECO:0007669"/>
    <property type="project" value="InterPro"/>
</dbReference>
<dbReference type="EMBL" id="JABAIK010000011">
    <property type="protein sequence ID" value="NLS13627.1"/>
    <property type="molecule type" value="Genomic_DNA"/>
</dbReference>
<comment type="caution">
    <text evidence="6">The sequence shown here is derived from an EMBL/GenBank/DDBJ whole genome shotgun (WGS) entry which is preliminary data.</text>
</comment>
<evidence type="ECO:0000313" key="7">
    <source>
        <dbReference type="Proteomes" id="UP000535589"/>
    </source>
</evidence>
<gene>
    <name evidence="6" type="ORF">HGP28_12065</name>
</gene>
<dbReference type="InterPro" id="IPR014756">
    <property type="entry name" value="Ig_E-set"/>
</dbReference>
<keyword evidence="3" id="KW-0732">Signal</keyword>
<dbReference type="GO" id="GO:0008061">
    <property type="term" value="F:chitin binding"/>
    <property type="evidence" value="ECO:0007669"/>
    <property type="project" value="UniProtKB-KW"/>
</dbReference>
<dbReference type="PANTHER" id="PTHR34823:SF1">
    <property type="entry name" value="CHITIN-BINDING TYPE-4 DOMAIN-CONTAINING PROTEIN"/>
    <property type="match status" value="1"/>
</dbReference>
<dbReference type="Gene3D" id="2.10.10.20">
    <property type="entry name" value="Carbohydrate-binding module superfamily 5/12"/>
    <property type="match status" value="1"/>
</dbReference>
<reference evidence="6 7" key="1">
    <citation type="submission" date="2020-04" db="EMBL/GenBank/DDBJ databases">
        <title>Vibrio sp. SM6, a novel species isolated from seawater.</title>
        <authorList>
            <person name="Wang X."/>
        </authorList>
    </citation>
    <scope>NUCLEOTIDE SEQUENCE [LARGE SCALE GENOMIC DNA]</scope>
    <source>
        <strain evidence="6 7">SM6</strain>
    </source>
</reference>
<dbReference type="SUPFAM" id="SSF81296">
    <property type="entry name" value="E set domains"/>
    <property type="match status" value="1"/>
</dbReference>
<proteinExistence type="predicted"/>
<sequence>MLASPLTHSHGWVEFPSARQNTCYLDGGYWNDQIPNAACQAAYDLSGAHPFVQRSEISANVSNYRNIADVQDVVTDGQLCSAGDRSKAGLDLPSPHWQRTHVSLDANQQIELVFYGQAPHNPSYWEFYLSNPDYDATQPLTWQDLSLIDTAGNVFVGDDKRYRIKVRFPADRSGDAILYTRWQRDDAAGEGFYNCSDIRLSGSHSSDPSDATLTSLGYFIPQGFGPVAIDDQIRLRTFDEQGQEQVDLILTITETNQANWPATLAEQFNQATSSSWYIGIWHDEMSHYMFDSANLYANQIWAPDNTFNYALSLIKPPPSAAENAWSAQSTYQQGEKVSHKNQQWQAKWWTQNEEPGTTGEWGVWQLLP</sequence>
<dbReference type="GO" id="GO:0004553">
    <property type="term" value="F:hydrolase activity, hydrolyzing O-glycosyl compounds"/>
    <property type="evidence" value="ECO:0007669"/>
    <property type="project" value="InterPro"/>
</dbReference>
<dbReference type="CDD" id="cd21177">
    <property type="entry name" value="LPMO_AA10"/>
    <property type="match status" value="1"/>
</dbReference>
<dbReference type="AlphaFoldDB" id="A0A7X8YHR1"/>
<dbReference type="Gene3D" id="3.30.70.2150">
    <property type="match status" value="1"/>
</dbReference>
<dbReference type="InterPro" id="IPR003610">
    <property type="entry name" value="CBM5/12"/>
</dbReference>
<keyword evidence="7" id="KW-1185">Reference proteome</keyword>
<dbReference type="SUPFAM" id="SSF51055">
    <property type="entry name" value="Carbohydrate binding domain"/>
    <property type="match status" value="1"/>
</dbReference>
<dbReference type="Pfam" id="PF02839">
    <property type="entry name" value="CBM_5_12"/>
    <property type="match status" value="1"/>
</dbReference>
<dbReference type="InterPro" id="IPR041029">
    <property type="entry name" value="GbpA_2"/>
</dbReference>
<keyword evidence="1" id="KW-0964">Secreted</keyword>
<dbReference type="Pfam" id="PF18416">
    <property type="entry name" value="GbpA_2"/>
    <property type="match status" value="1"/>
</dbReference>
<evidence type="ECO:0000313" key="6">
    <source>
        <dbReference type="EMBL" id="NLS13627.1"/>
    </source>
</evidence>
<dbReference type="CDD" id="cd12215">
    <property type="entry name" value="ChiC_BD"/>
    <property type="match status" value="1"/>
</dbReference>
<dbReference type="Gene3D" id="2.70.50.50">
    <property type="entry name" value="chitin-binding protein cbp21"/>
    <property type="match status" value="1"/>
</dbReference>
<dbReference type="Pfam" id="PF03067">
    <property type="entry name" value="LPMO_10"/>
    <property type="match status" value="1"/>
</dbReference>
<dbReference type="InterPro" id="IPR051024">
    <property type="entry name" value="GlcNAc_Chitin_IntDeg"/>
</dbReference>
<evidence type="ECO:0000256" key="2">
    <source>
        <dbReference type="ARBA" id="ARBA00022669"/>
    </source>
</evidence>
<evidence type="ECO:0000256" key="4">
    <source>
        <dbReference type="ARBA" id="ARBA00022801"/>
    </source>
</evidence>